<dbReference type="Gene3D" id="1.10.260.40">
    <property type="entry name" value="lambda repressor-like DNA-binding domains"/>
    <property type="match status" value="1"/>
</dbReference>
<dbReference type="InterPro" id="IPR010982">
    <property type="entry name" value="Lambda_DNA-bd_dom_sf"/>
</dbReference>
<evidence type="ECO:0000313" key="4">
    <source>
        <dbReference type="Proteomes" id="UP000199417"/>
    </source>
</evidence>
<dbReference type="CDD" id="cd00093">
    <property type="entry name" value="HTH_XRE"/>
    <property type="match status" value="1"/>
</dbReference>
<dbReference type="Proteomes" id="UP000199417">
    <property type="component" value="Unassembled WGS sequence"/>
</dbReference>
<accession>A0A1G6XDS3</accession>
<protein>
    <submittedName>
        <fullName evidence="3">Transcriptional regulator, contains XRE-family HTH domain</fullName>
    </submittedName>
</protein>
<name>A0A1G6XDS3_9NOCA</name>
<dbReference type="InterPro" id="IPR050807">
    <property type="entry name" value="TransReg_Diox_bact_type"/>
</dbReference>
<evidence type="ECO:0000259" key="2">
    <source>
        <dbReference type="PROSITE" id="PS50943"/>
    </source>
</evidence>
<dbReference type="SUPFAM" id="SSF47413">
    <property type="entry name" value="lambda repressor-like DNA-binding domains"/>
    <property type="match status" value="1"/>
</dbReference>
<dbReference type="PANTHER" id="PTHR46797:SF1">
    <property type="entry name" value="METHYLPHOSPHONATE SYNTHASE"/>
    <property type="match status" value="1"/>
</dbReference>
<proteinExistence type="predicted"/>
<dbReference type="GO" id="GO:0005829">
    <property type="term" value="C:cytosol"/>
    <property type="evidence" value="ECO:0007669"/>
    <property type="project" value="TreeGrafter"/>
</dbReference>
<dbReference type="STRING" id="168276.SAMN05444580_106180"/>
<gene>
    <name evidence="3" type="ORF">SAMN05444580_106180</name>
</gene>
<dbReference type="PANTHER" id="PTHR46797">
    <property type="entry name" value="HTH-TYPE TRANSCRIPTIONAL REGULATOR"/>
    <property type="match status" value="1"/>
</dbReference>
<organism evidence="3 4">
    <name type="scientific">Rhodococcus tukisamuensis</name>
    <dbReference type="NCBI Taxonomy" id="168276"/>
    <lineage>
        <taxon>Bacteria</taxon>
        <taxon>Bacillati</taxon>
        <taxon>Actinomycetota</taxon>
        <taxon>Actinomycetes</taxon>
        <taxon>Mycobacteriales</taxon>
        <taxon>Nocardiaceae</taxon>
        <taxon>Rhodococcus</taxon>
    </lineage>
</organism>
<reference evidence="3 4" key="1">
    <citation type="submission" date="2016-10" db="EMBL/GenBank/DDBJ databases">
        <authorList>
            <person name="de Groot N.N."/>
        </authorList>
    </citation>
    <scope>NUCLEOTIDE SEQUENCE [LARGE SCALE GENOMIC DNA]</scope>
    <source>
        <strain evidence="3 4">JCM 11308</strain>
    </source>
</reference>
<feature type="domain" description="HTH cro/C1-type" evidence="2">
    <location>
        <begin position="15"/>
        <end position="69"/>
    </location>
</feature>
<dbReference type="AlphaFoldDB" id="A0A1G6XDS3"/>
<dbReference type="GO" id="GO:0003677">
    <property type="term" value="F:DNA binding"/>
    <property type="evidence" value="ECO:0007669"/>
    <property type="project" value="UniProtKB-KW"/>
</dbReference>
<dbReference type="GO" id="GO:0003700">
    <property type="term" value="F:DNA-binding transcription factor activity"/>
    <property type="evidence" value="ECO:0007669"/>
    <property type="project" value="TreeGrafter"/>
</dbReference>
<dbReference type="Pfam" id="PF01381">
    <property type="entry name" value="HTH_3"/>
    <property type="match status" value="1"/>
</dbReference>
<dbReference type="RefSeq" id="WP_072845133.1">
    <property type="nucleotide sequence ID" value="NZ_FNAB01000006.1"/>
</dbReference>
<evidence type="ECO:0000313" key="3">
    <source>
        <dbReference type="EMBL" id="SDD76202.1"/>
    </source>
</evidence>
<keyword evidence="4" id="KW-1185">Reference proteome</keyword>
<dbReference type="EMBL" id="FNAB01000006">
    <property type="protein sequence ID" value="SDD76202.1"/>
    <property type="molecule type" value="Genomic_DNA"/>
</dbReference>
<sequence length="127" mass="14314">MADETPPLPTLGEMIRRQRELAALPMRQLAEMVGISNPYLSQIERNLREPSEQVLESIADHLKMSADLLSARAHRGDTDGKPEVVVAIRRDKDLTKAQRAALEEMYTTFREMTVANRRRGRGQAGTD</sequence>
<evidence type="ECO:0000256" key="1">
    <source>
        <dbReference type="ARBA" id="ARBA00023125"/>
    </source>
</evidence>
<dbReference type="PROSITE" id="PS50943">
    <property type="entry name" value="HTH_CROC1"/>
    <property type="match status" value="1"/>
</dbReference>
<dbReference type="InterPro" id="IPR001387">
    <property type="entry name" value="Cro/C1-type_HTH"/>
</dbReference>
<keyword evidence="1" id="KW-0238">DNA-binding</keyword>
<dbReference type="SMART" id="SM00530">
    <property type="entry name" value="HTH_XRE"/>
    <property type="match status" value="1"/>
</dbReference>